<feature type="region of interest" description="Disordered" evidence="1">
    <location>
        <begin position="1"/>
        <end position="40"/>
    </location>
</feature>
<dbReference type="Proteomes" id="UP000050761">
    <property type="component" value="Unassembled WGS sequence"/>
</dbReference>
<evidence type="ECO:0000256" key="1">
    <source>
        <dbReference type="SAM" id="MobiDB-lite"/>
    </source>
</evidence>
<organism evidence="3 4">
    <name type="scientific">Heligmosomoides polygyrus</name>
    <name type="common">Parasitic roundworm</name>
    <dbReference type="NCBI Taxonomy" id="6339"/>
    <lineage>
        <taxon>Eukaryota</taxon>
        <taxon>Metazoa</taxon>
        <taxon>Ecdysozoa</taxon>
        <taxon>Nematoda</taxon>
        <taxon>Chromadorea</taxon>
        <taxon>Rhabditida</taxon>
        <taxon>Rhabditina</taxon>
        <taxon>Rhabditomorpha</taxon>
        <taxon>Strongyloidea</taxon>
        <taxon>Heligmosomidae</taxon>
        <taxon>Heligmosomoides</taxon>
    </lineage>
</organism>
<dbReference type="WBParaSite" id="HPBE_0001721901-mRNA-1">
    <property type="protein sequence ID" value="HPBE_0001721901-mRNA-1"/>
    <property type="gene ID" value="HPBE_0001721901"/>
</dbReference>
<keyword evidence="3" id="KW-1185">Reference proteome</keyword>
<dbReference type="AlphaFoldDB" id="A0A183G6A5"/>
<gene>
    <name evidence="2" type="ORF">HPBE_LOCUS17215</name>
</gene>
<evidence type="ECO:0000313" key="2">
    <source>
        <dbReference type="EMBL" id="VDP08244.1"/>
    </source>
</evidence>
<proteinExistence type="predicted"/>
<evidence type="ECO:0000313" key="4">
    <source>
        <dbReference type="WBParaSite" id="HPBE_0001721901-mRNA-1"/>
    </source>
</evidence>
<evidence type="ECO:0000313" key="3">
    <source>
        <dbReference type="Proteomes" id="UP000050761"/>
    </source>
</evidence>
<reference evidence="4" key="2">
    <citation type="submission" date="2019-09" db="UniProtKB">
        <authorList>
            <consortium name="WormBaseParasite"/>
        </authorList>
    </citation>
    <scope>IDENTIFICATION</scope>
</reference>
<accession>A0A3P8BRB4</accession>
<dbReference type="EMBL" id="UZAH01029863">
    <property type="protein sequence ID" value="VDP08244.1"/>
    <property type="molecule type" value="Genomic_DNA"/>
</dbReference>
<sequence>MSPTLLNRRPGSEEVSPMCHEGSGFRRRVTSEGGTSNGDRARSMCWMRGQQCSNEHPRICRCVSLPSRIQHESRRKVLCMVEN</sequence>
<accession>A0A183G6A5</accession>
<name>A0A183G6A5_HELPZ</name>
<reference evidence="2 3" key="1">
    <citation type="submission" date="2018-11" db="EMBL/GenBank/DDBJ databases">
        <authorList>
            <consortium name="Pathogen Informatics"/>
        </authorList>
    </citation>
    <scope>NUCLEOTIDE SEQUENCE [LARGE SCALE GENOMIC DNA]</scope>
</reference>
<protein>
    <submittedName>
        <fullName evidence="2 4">Uncharacterized protein</fullName>
    </submittedName>
</protein>